<dbReference type="Pfam" id="PF13183">
    <property type="entry name" value="Fer4_8"/>
    <property type="match status" value="1"/>
</dbReference>
<reference evidence="8 9" key="1">
    <citation type="submission" date="2013-07" db="EMBL/GenBank/DDBJ databases">
        <title>Genome of Archaeoglobus fulgidus.</title>
        <authorList>
            <person name="Fiebig A."/>
            <person name="Birkeland N.-K."/>
        </authorList>
    </citation>
    <scope>NUCLEOTIDE SEQUENCE [LARGE SCALE GENOMIC DNA]</scope>
    <source>
        <strain evidence="8 9">DSM 8774</strain>
    </source>
</reference>
<evidence type="ECO:0000256" key="6">
    <source>
        <dbReference type="ARBA" id="ARBA00023014"/>
    </source>
</evidence>
<organism evidence="8 9">
    <name type="scientific">Archaeoglobus fulgidus DSM 8774</name>
    <dbReference type="NCBI Taxonomy" id="1344584"/>
    <lineage>
        <taxon>Archaea</taxon>
        <taxon>Methanobacteriati</taxon>
        <taxon>Methanobacteriota</taxon>
        <taxon>Archaeoglobi</taxon>
        <taxon>Archaeoglobales</taxon>
        <taxon>Archaeoglobaceae</taxon>
        <taxon>Archaeoglobus</taxon>
    </lineage>
</organism>
<dbReference type="Proteomes" id="UP000028501">
    <property type="component" value="Chromosome"/>
</dbReference>
<dbReference type="KEGG" id="afg:AFULGI_00005520"/>
<evidence type="ECO:0000256" key="2">
    <source>
        <dbReference type="ARBA" id="ARBA00022485"/>
    </source>
</evidence>
<evidence type="ECO:0000259" key="7">
    <source>
        <dbReference type="PROSITE" id="PS51379"/>
    </source>
</evidence>
<evidence type="ECO:0000256" key="5">
    <source>
        <dbReference type="ARBA" id="ARBA00023004"/>
    </source>
</evidence>
<dbReference type="EMBL" id="CP006577">
    <property type="protein sequence ID" value="AIG97360.1"/>
    <property type="molecule type" value="Genomic_DNA"/>
</dbReference>
<dbReference type="PANTHER" id="PTHR43551">
    <property type="entry name" value="FUMARATE REDUCTASE IRON-SULFUR SUBUNIT"/>
    <property type="match status" value="1"/>
</dbReference>
<dbReference type="InterPro" id="IPR004017">
    <property type="entry name" value="Cys_rich_dom"/>
</dbReference>
<dbReference type="SUPFAM" id="SSF46548">
    <property type="entry name" value="alpha-helical ferredoxin"/>
    <property type="match status" value="1"/>
</dbReference>
<evidence type="ECO:0000256" key="3">
    <source>
        <dbReference type="ARBA" id="ARBA00022723"/>
    </source>
</evidence>
<dbReference type="Gene3D" id="1.10.1060.10">
    <property type="entry name" value="Alpha-helical ferredoxin"/>
    <property type="match status" value="1"/>
</dbReference>
<dbReference type="PROSITE" id="PS00198">
    <property type="entry name" value="4FE4S_FER_1"/>
    <property type="match status" value="2"/>
</dbReference>
<gene>
    <name evidence="8" type="ORF">AFULGI_00005520</name>
</gene>
<keyword evidence="4" id="KW-0249">Electron transport</keyword>
<dbReference type="Pfam" id="PF02754">
    <property type="entry name" value="CCG"/>
    <property type="match status" value="1"/>
</dbReference>
<accession>A0A075WAD8</accession>
<evidence type="ECO:0000313" key="9">
    <source>
        <dbReference type="Proteomes" id="UP000028501"/>
    </source>
</evidence>
<keyword evidence="3" id="KW-0479">Metal-binding</keyword>
<keyword evidence="1" id="KW-0813">Transport</keyword>
<dbReference type="AlphaFoldDB" id="A0A075WAD8"/>
<proteinExistence type="predicted"/>
<dbReference type="InterPro" id="IPR017900">
    <property type="entry name" value="4Fe4S_Fe_S_CS"/>
</dbReference>
<sequence length="538" mass="61553">MVWRKKDELITVQDIALPYERLAYIHLQDLLKLPPPYDSGDEPELQEPNPEWSEKYVTELDGYIAIDEPWKPQSEEEEKELVERFLSGLRKLLDREANWTFLQPLMLSLEYCARCQTCSEACPIYVSSGRKEIYRPTYRSEVLRRIIKRYLQPTGGLLGKFTGADIELNALTVTRLAELAYRCTLCRRCTQTCPLGIDNGLITREIRKLFSQEMGIAPSSLHMQGTVQHLEKGSSTGLTTEGFKDIIEFIEEEIEERTGKKIKIPVDVKGADILLFHNAGEYLSWPENIAAFAIIFEEAGLDWTLSSEMVGYDAVNYGVWYDDVQFSRIALKHAEIARKLDVNRIVVGECGHAHKALTVIADRIFVDEYQIPRESCLPLLWDIVRKKKLNLDPEKNNFPVTLHDPCNVVRLMGIVEPQRRILNEICPQFREMHPNGVYNYCCGGGSGFAIMNSMNFPEFRVKVASRMKFKQILDAFQDSISPEINKYVCAPCSNCKGAIRDILTHYNATEKCGIYYGGLVELIVNAMVDIEEPFIEMY</sequence>
<evidence type="ECO:0000256" key="1">
    <source>
        <dbReference type="ARBA" id="ARBA00022448"/>
    </source>
</evidence>
<dbReference type="GO" id="GO:0016491">
    <property type="term" value="F:oxidoreductase activity"/>
    <property type="evidence" value="ECO:0007669"/>
    <property type="project" value="UniProtKB-ARBA"/>
</dbReference>
<dbReference type="GeneID" id="24794082"/>
<dbReference type="InterPro" id="IPR017896">
    <property type="entry name" value="4Fe4S_Fe-S-bd"/>
</dbReference>
<keyword evidence="2" id="KW-0004">4Fe-4S</keyword>
<evidence type="ECO:0000313" key="8">
    <source>
        <dbReference type="EMBL" id="AIG97360.1"/>
    </source>
</evidence>
<name>A0A075WAD8_ARCFL</name>
<dbReference type="HOGENOM" id="CLU_023081_6_0_2"/>
<dbReference type="GO" id="GO:0046872">
    <property type="term" value="F:metal ion binding"/>
    <property type="evidence" value="ECO:0007669"/>
    <property type="project" value="UniProtKB-KW"/>
</dbReference>
<dbReference type="PROSITE" id="PS51379">
    <property type="entry name" value="4FE4S_FER_2"/>
    <property type="match status" value="1"/>
</dbReference>
<protein>
    <submittedName>
        <fullName evidence="8">Fe-S oxidoreductase</fullName>
    </submittedName>
</protein>
<feature type="domain" description="4Fe-4S ferredoxin-type" evidence="7">
    <location>
        <begin position="103"/>
        <end position="132"/>
    </location>
</feature>
<keyword evidence="5" id="KW-0408">Iron</keyword>
<dbReference type="GO" id="GO:0051539">
    <property type="term" value="F:4 iron, 4 sulfur cluster binding"/>
    <property type="evidence" value="ECO:0007669"/>
    <property type="project" value="UniProtKB-KW"/>
</dbReference>
<dbReference type="PANTHER" id="PTHR43551:SF1">
    <property type="entry name" value="HETERODISULFIDE REDUCTASE"/>
    <property type="match status" value="1"/>
</dbReference>
<evidence type="ECO:0000256" key="4">
    <source>
        <dbReference type="ARBA" id="ARBA00022982"/>
    </source>
</evidence>
<keyword evidence="6" id="KW-0411">Iron-sulfur</keyword>
<dbReference type="RefSeq" id="WP_048095063.1">
    <property type="nucleotide sequence ID" value="NZ_CP006577.1"/>
</dbReference>
<dbReference type="InterPro" id="IPR009051">
    <property type="entry name" value="Helical_ferredxn"/>
</dbReference>